<name>A0A0R2G0F0_9LACO</name>
<dbReference type="Proteomes" id="UP000051751">
    <property type="component" value="Unassembled WGS sequence"/>
</dbReference>
<evidence type="ECO:0000313" key="3">
    <source>
        <dbReference type="EMBL" id="KRN30906.1"/>
    </source>
</evidence>
<evidence type="ECO:0000256" key="1">
    <source>
        <dbReference type="SAM" id="MobiDB-lite"/>
    </source>
</evidence>
<dbReference type="STRING" id="81857.IV38_GL001672"/>
<accession>A0A0R2G0F0</accession>
<evidence type="ECO:0000313" key="4">
    <source>
        <dbReference type="Proteomes" id="UP000051645"/>
    </source>
</evidence>
<gene>
    <name evidence="2" type="ORF">IV38_GL001672</name>
    <name evidence="3" type="ORF">IV40_GL001543</name>
</gene>
<organism evidence="3 4">
    <name type="scientific">Lactobacillus selangorensis</name>
    <dbReference type="NCBI Taxonomy" id="81857"/>
    <lineage>
        <taxon>Bacteria</taxon>
        <taxon>Bacillati</taxon>
        <taxon>Bacillota</taxon>
        <taxon>Bacilli</taxon>
        <taxon>Lactobacillales</taxon>
        <taxon>Lactobacillaceae</taxon>
        <taxon>Lactobacillus</taxon>
    </lineage>
</organism>
<dbReference type="Proteomes" id="UP000051645">
    <property type="component" value="Unassembled WGS sequence"/>
</dbReference>
<sequence>MMTDEAKNQFINELKKENSRKTDDAKETGDRLFETREDADEALKVAQEAVPDRKFTIDHKNGKFILKG</sequence>
<proteinExistence type="predicted"/>
<dbReference type="EMBL" id="JQAZ01000005">
    <property type="protein sequence ID" value="KRN30906.1"/>
    <property type="molecule type" value="Genomic_DNA"/>
</dbReference>
<dbReference type="PATRIC" id="fig|81857.3.peg.1682"/>
<feature type="region of interest" description="Disordered" evidence="1">
    <location>
        <begin position="1"/>
        <end position="32"/>
    </location>
</feature>
<evidence type="ECO:0000313" key="5">
    <source>
        <dbReference type="Proteomes" id="UP000051751"/>
    </source>
</evidence>
<dbReference type="AlphaFoldDB" id="A0A0R2G0F0"/>
<reference evidence="4 5" key="1">
    <citation type="journal article" date="2015" name="Genome Announc.">
        <title>Expanding the biotechnology potential of lactobacilli through comparative genomics of 213 strains and associated genera.</title>
        <authorList>
            <person name="Sun Z."/>
            <person name="Harris H.M."/>
            <person name="McCann A."/>
            <person name="Guo C."/>
            <person name="Argimon S."/>
            <person name="Zhang W."/>
            <person name="Yang X."/>
            <person name="Jeffery I.B."/>
            <person name="Cooney J.C."/>
            <person name="Kagawa T.F."/>
            <person name="Liu W."/>
            <person name="Song Y."/>
            <person name="Salvetti E."/>
            <person name="Wrobel A."/>
            <person name="Rasinkangas P."/>
            <person name="Parkhill J."/>
            <person name="Rea M.C."/>
            <person name="O'Sullivan O."/>
            <person name="Ritari J."/>
            <person name="Douillard F.P."/>
            <person name="Paul Ross R."/>
            <person name="Yang R."/>
            <person name="Briner A.E."/>
            <person name="Felis G.E."/>
            <person name="de Vos W.M."/>
            <person name="Barrangou R."/>
            <person name="Klaenhammer T.R."/>
            <person name="Caufield P.W."/>
            <person name="Cui Y."/>
            <person name="Zhang H."/>
            <person name="O'Toole P.W."/>
        </authorList>
    </citation>
    <scope>NUCLEOTIDE SEQUENCE [LARGE SCALE GENOMIC DNA]</scope>
    <source>
        <strain evidence="2 5">ATCC BAA-66</strain>
        <strain evidence="3 4">DSM 13344</strain>
    </source>
</reference>
<dbReference type="EMBL" id="JQAT01000004">
    <property type="protein sequence ID" value="KRN28218.1"/>
    <property type="molecule type" value="Genomic_DNA"/>
</dbReference>
<dbReference type="RefSeq" id="WP_057770029.1">
    <property type="nucleotide sequence ID" value="NZ_JQAT01000004.1"/>
</dbReference>
<dbReference type="OrthoDB" id="9919331at2"/>
<comment type="caution">
    <text evidence="3">The sequence shown here is derived from an EMBL/GenBank/DDBJ whole genome shotgun (WGS) entry which is preliminary data.</text>
</comment>
<evidence type="ECO:0000313" key="2">
    <source>
        <dbReference type="EMBL" id="KRN28218.1"/>
    </source>
</evidence>
<keyword evidence="4" id="KW-1185">Reference proteome</keyword>
<protein>
    <submittedName>
        <fullName evidence="3">Uncharacterized protein</fullName>
    </submittedName>
</protein>